<reference evidence="1 2" key="1">
    <citation type="submission" date="2022-08" db="EMBL/GenBank/DDBJ databases">
        <title>Reclassification of Massilia species as members of the genera Telluria, Duganella, Pseudoduganella, Mokoshia gen. nov. and Zemynaea gen. nov. using orthogonal and non-orthogonal genome-based approaches.</title>
        <authorList>
            <person name="Bowman J.P."/>
        </authorList>
    </citation>
    <scope>NUCLEOTIDE SEQUENCE [LARGE SCALE GENOMIC DNA]</scope>
    <source>
        <strain evidence="1 2">LMG 28164</strain>
    </source>
</reference>
<organism evidence="1 2">
    <name type="scientific">Massilia norwichensis</name>
    <dbReference type="NCBI Taxonomy" id="1442366"/>
    <lineage>
        <taxon>Bacteria</taxon>
        <taxon>Pseudomonadati</taxon>
        <taxon>Pseudomonadota</taxon>
        <taxon>Betaproteobacteria</taxon>
        <taxon>Burkholderiales</taxon>
        <taxon>Oxalobacteraceae</taxon>
        <taxon>Telluria group</taxon>
        <taxon>Massilia</taxon>
    </lineage>
</organism>
<keyword evidence="2" id="KW-1185">Reference proteome</keyword>
<sequence length="51" mass="5543">MKIAATTTATTSARASSESAIRRVFRAFCAELRRGIELTGQKYLNGMVPPL</sequence>
<dbReference type="EMBL" id="JANUGX010000032">
    <property type="protein sequence ID" value="MCS0591835.1"/>
    <property type="molecule type" value="Genomic_DNA"/>
</dbReference>
<dbReference type="Proteomes" id="UP001205560">
    <property type="component" value="Unassembled WGS sequence"/>
</dbReference>
<protein>
    <submittedName>
        <fullName evidence="1">Uncharacterized protein</fullName>
    </submittedName>
</protein>
<proteinExistence type="predicted"/>
<evidence type="ECO:0000313" key="1">
    <source>
        <dbReference type="EMBL" id="MCS0591835.1"/>
    </source>
</evidence>
<dbReference type="RefSeq" id="WP_258847604.1">
    <property type="nucleotide sequence ID" value="NZ_JANUGX010000032.1"/>
</dbReference>
<gene>
    <name evidence="1" type="ORF">NX782_21825</name>
</gene>
<accession>A0ABT2ACK1</accession>
<comment type="caution">
    <text evidence="1">The sequence shown here is derived from an EMBL/GenBank/DDBJ whole genome shotgun (WGS) entry which is preliminary data.</text>
</comment>
<name>A0ABT2ACK1_9BURK</name>
<evidence type="ECO:0000313" key="2">
    <source>
        <dbReference type="Proteomes" id="UP001205560"/>
    </source>
</evidence>